<evidence type="ECO:0000313" key="2">
    <source>
        <dbReference type="Proteomes" id="UP001497680"/>
    </source>
</evidence>
<comment type="caution">
    <text evidence="1">The sequence shown here is derived from an EMBL/GenBank/DDBJ whole genome shotgun (WGS) entry which is preliminary data.</text>
</comment>
<dbReference type="EMBL" id="MU394314">
    <property type="protein sequence ID" value="KAI6086545.1"/>
    <property type="molecule type" value="Genomic_DNA"/>
</dbReference>
<proteinExistence type="predicted"/>
<evidence type="ECO:0000313" key="1">
    <source>
        <dbReference type="EMBL" id="KAI6086545.1"/>
    </source>
</evidence>
<name>A0ACC0D2H9_9PEZI</name>
<gene>
    <name evidence="1" type="ORF">F4821DRAFT_125626</name>
</gene>
<organism evidence="1 2">
    <name type="scientific">Hypoxylon rubiginosum</name>
    <dbReference type="NCBI Taxonomy" id="110542"/>
    <lineage>
        <taxon>Eukaryota</taxon>
        <taxon>Fungi</taxon>
        <taxon>Dikarya</taxon>
        <taxon>Ascomycota</taxon>
        <taxon>Pezizomycotina</taxon>
        <taxon>Sordariomycetes</taxon>
        <taxon>Xylariomycetidae</taxon>
        <taxon>Xylariales</taxon>
        <taxon>Hypoxylaceae</taxon>
        <taxon>Hypoxylon</taxon>
    </lineage>
</organism>
<sequence length="338" mass="35530">MSLPKTYKQAAFKGLGEKLVLEEAPLKLPGSGQILVKVEACGICHTDLCAQYNYLGGGFPIVPGHEIVGTVAAVGENVTGWSVGDRIGAGYHGGHDETCDQCLQGWPQMCDNPVANGITINGGFAEYTILNANAAVHVPKDVDAAKAAPILCAGSTVFNALRHAGLKPGDTVAIQGLGGLGHLAIQYANRMGYRVVAVSRGAEKEKAARALGAHEYIDTSKGDAGAQLKALGGAQVALTTALSVETFTPLIRGLKIMGKLMVLSLPGEMTVSHTDMIQRGISVQAWPVSNNKESEKAIEFTVRHGVECAVETYSLSQAQEAYDAMLAGTPRFRAVIKF</sequence>
<accession>A0ACC0D2H9</accession>
<dbReference type="Proteomes" id="UP001497680">
    <property type="component" value="Unassembled WGS sequence"/>
</dbReference>
<reference evidence="1 2" key="1">
    <citation type="journal article" date="2022" name="New Phytol.">
        <title>Ecological generalism drives hyperdiversity of secondary metabolite gene clusters in xylarialean endophytes.</title>
        <authorList>
            <person name="Franco M.E.E."/>
            <person name="Wisecaver J.H."/>
            <person name="Arnold A.E."/>
            <person name="Ju Y.M."/>
            <person name="Slot J.C."/>
            <person name="Ahrendt S."/>
            <person name="Moore L.P."/>
            <person name="Eastman K.E."/>
            <person name="Scott K."/>
            <person name="Konkel Z."/>
            <person name="Mondo S.J."/>
            <person name="Kuo A."/>
            <person name="Hayes R.D."/>
            <person name="Haridas S."/>
            <person name="Andreopoulos B."/>
            <person name="Riley R."/>
            <person name="LaButti K."/>
            <person name="Pangilinan J."/>
            <person name="Lipzen A."/>
            <person name="Amirebrahimi M."/>
            <person name="Yan J."/>
            <person name="Adam C."/>
            <person name="Keymanesh K."/>
            <person name="Ng V."/>
            <person name="Louie K."/>
            <person name="Northen T."/>
            <person name="Drula E."/>
            <person name="Henrissat B."/>
            <person name="Hsieh H.M."/>
            <person name="Youens-Clark K."/>
            <person name="Lutzoni F."/>
            <person name="Miadlikowska J."/>
            <person name="Eastwood D.C."/>
            <person name="Hamelin R.C."/>
            <person name="Grigoriev I.V."/>
            <person name="U'Ren J.M."/>
        </authorList>
    </citation>
    <scope>NUCLEOTIDE SEQUENCE [LARGE SCALE GENOMIC DNA]</scope>
    <source>
        <strain evidence="1 2">ER1909</strain>
    </source>
</reference>
<keyword evidence="2" id="KW-1185">Reference proteome</keyword>
<protein>
    <submittedName>
        <fullName evidence="1">Zinc-binding dehydrogenase</fullName>
    </submittedName>
</protein>